<comment type="caution">
    <text evidence="1">The sequence shown here is derived from an EMBL/GenBank/DDBJ whole genome shotgun (WGS) entry which is preliminary data.</text>
</comment>
<gene>
    <name evidence="1" type="ORF">HHL20_10245</name>
</gene>
<name>A0A7Y0A6R5_9FLAO</name>
<organism evidence="1 2">
    <name type="scientific">Chryseobacterium cheonjiense</name>
    <dbReference type="NCBI Taxonomy" id="2728845"/>
    <lineage>
        <taxon>Bacteria</taxon>
        <taxon>Pseudomonadati</taxon>
        <taxon>Bacteroidota</taxon>
        <taxon>Flavobacteriia</taxon>
        <taxon>Flavobacteriales</taxon>
        <taxon>Weeksellaceae</taxon>
        <taxon>Chryseobacterium group</taxon>
        <taxon>Chryseobacterium</taxon>
    </lineage>
</organism>
<reference evidence="1 2" key="1">
    <citation type="submission" date="2020-04" db="EMBL/GenBank/DDBJ databases">
        <title>Chryseobacterium sp. RJ-7-14 sp. nov., isolated from Jeju soil.</title>
        <authorList>
            <person name="Dahal R.H."/>
            <person name="Chaudhary D.K."/>
        </authorList>
    </citation>
    <scope>NUCLEOTIDE SEQUENCE [LARGE SCALE GENOMIC DNA]</scope>
    <source>
        <strain evidence="1 2">RJ-7-14</strain>
    </source>
</reference>
<evidence type="ECO:0000313" key="1">
    <source>
        <dbReference type="EMBL" id="NML57722.1"/>
    </source>
</evidence>
<dbReference type="EMBL" id="JABBGF010000001">
    <property type="protein sequence ID" value="NML57722.1"/>
    <property type="molecule type" value="Genomic_DNA"/>
</dbReference>
<proteinExistence type="predicted"/>
<dbReference type="RefSeq" id="WP_169231029.1">
    <property type="nucleotide sequence ID" value="NZ_JABBGF010000001.1"/>
</dbReference>
<accession>A0A7Y0A6R5</accession>
<dbReference type="Proteomes" id="UP000552615">
    <property type="component" value="Unassembled WGS sequence"/>
</dbReference>
<evidence type="ECO:0000313" key="2">
    <source>
        <dbReference type="Proteomes" id="UP000552615"/>
    </source>
</evidence>
<dbReference type="AlphaFoldDB" id="A0A7Y0A6R5"/>
<sequence length="197" mass="23500">MHLIPKYNFNISFLDEVDNEVYPEDLVIDIFDVIINSKLGIYIKFIPEIDRIDEKWPFDFEYDDSTVQNLRKLFLLESKYVVTPSNKWKGETKILSKEFVAKCFQVEDMENIHDVIIFFISKEDFELYKNEKEKMSVYNLDVDDKLSYGSVENLEKEYKLPKLLKNRIINSRYLSDQDLASVRRKRDKNGNVIPMED</sequence>
<protein>
    <submittedName>
        <fullName evidence="1">Uncharacterized protein</fullName>
    </submittedName>
</protein>
<keyword evidence="2" id="KW-1185">Reference proteome</keyword>